<protein>
    <submittedName>
        <fullName evidence="1">Uncharacterized protein</fullName>
    </submittedName>
</protein>
<organism evidence="1 2">
    <name type="scientific">Saprolegnia parasitica (strain CBS 223.65)</name>
    <dbReference type="NCBI Taxonomy" id="695850"/>
    <lineage>
        <taxon>Eukaryota</taxon>
        <taxon>Sar</taxon>
        <taxon>Stramenopiles</taxon>
        <taxon>Oomycota</taxon>
        <taxon>Saprolegniomycetes</taxon>
        <taxon>Saprolegniales</taxon>
        <taxon>Saprolegniaceae</taxon>
        <taxon>Saprolegnia</taxon>
    </lineage>
</organism>
<sequence>MRTAKPRTSATSNQRLLRVGRVISEVRSLQDDARLEEDDATSARLATMWQANEAKVKDDMIETLSVRIAQCTRENEHLKRAKASFDEALSAMAREKADVEAAFVRAVASAADEAVCLKTTSTEVS</sequence>
<evidence type="ECO:0000313" key="2">
    <source>
        <dbReference type="Proteomes" id="UP000030745"/>
    </source>
</evidence>
<accession>A0A067C819</accession>
<dbReference type="KEGG" id="spar:SPRG_20563"/>
<reference evidence="1 2" key="1">
    <citation type="journal article" date="2013" name="PLoS Genet.">
        <title>Distinctive expansion of potential virulence genes in the genome of the oomycete fish pathogen Saprolegnia parasitica.</title>
        <authorList>
            <person name="Jiang R.H."/>
            <person name="de Bruijn I."/>
            <person name="Haas B.J."/>
            <person name="Belmonte R."/>
            <person name="Lobach L."/>
            <person name="Christie J."/>
            <person name="van den Ackerveken G."/>
            <person name="Bottin A."/>
            <person name="Bulone V."/>
            <person name="Diaz-Moreno S.M."/>
            <person name="Dumas B."/>
            <person name="Fan L."/>
            <person name="Gaulin E."/>
            <person name="Govers F."/>
            <person name="Grenville-Briggs L.J."/>
            <person name="Horner N.R."/>
            <person name="Levin J.Z."/>
            <person name="Mammella M."/>
            <person name="Meijer H.J."/>
            <person name="Morris P."/>
            <person name="Nusbaum C."/>
            <person name="Oome S."/>
            <person name="Phillips A.J."/>
            <person name="van Rooyen D."/>
            <person name="Rzeszutek E."/>
            <person name="Saraiva M."/>
            <person name="Secombes C.J."/>
            <person name="Seidl M.F."/>
            <person name="Snel B."/>
            <person name="Stassen J.H."/>
            <person name="Sykes S."/>
            <person name="Tripathy S."/>
            <person name="van den Berg H."/>
            <person name="Vega-Arreguin J.C."/>
            <person name="Wawra S."/>
            <person name="Young S.K."/>
            <person name="Zeng Q."/>
            <person name="Dieguez-Uribeondo J."/>
            <person name="Russ C."/>
            <person name="Tyler B.M."/>
            <person name="van West P."/>
        </authorList>
    </citation>
    <scope>NUCLEOTIDE SEQUENCE [LARGE SCALE GENOMIC DNA]</scope>
    <source>
        <strain evidence="1 2">CBS 223.65</strain>
    </source>
</reference>
<proteinExistence type="predicted"/>
<dbReference type="EMBL" id="KK583223">
    <property type="protein sequence ID" value="KDO26643.1"/>
    <property type="molecule type" value="Genomic_DNA"/>
</dbReference>
<dbReference type="AlphaFoldDB" id="A0A067C819"/>
<keyword evidence="2" id="KW-1185">Reference proteome</keyword>
<dbReference type="Proteomes" id="UP000030745">
    <property type="component" value="Unassembled WGS sequence"/>
</dbReference>
<name>A0A067C819_SAPPC</name>
<dbReference type="GeneID" id="24141663"/>
<dbReference type="VEuPathDB" id="FungiDB:SPRG_20563"/>
<dbReference type="RefSeq" id="XP_012202795.1">
    <property type="nucleotide sequence ID" value="XM_012347405.1"/>
</dbReference>
<gene>
    <name evidence="1" type="ORF">SPRG_20563</name>
</gene>
<evidence type="ECO:0000313" key="1">
    <source>
        <dbReference type="EMBL" id="KDO26643.1"/>
    </source>
</evidence>